<dbReference type="InterPro" id="IPR013196">
    <property type="entry name" value="HTH_11"/>
</dbReference>
<dbReference type="InterPro" id="IPR036388">
    <property type="entry name" value="WH-like_DNA-bd_sf"/>
</dbReference>
<organism evidence="3 4">
    <name type="scientific">Balneatrix alpica</name>
    <dbReference type="NCBI Taxonomy" id="75684"/>
    <lineage>
        <taxon>Bacteria</taxon>
        <taxon>Pseudomonadati</taxon>
        <taxon>Pseudomonadota</taxon>
        <taxon>Gammaproteobacteria</taxon>
        <taxon>Oceanospirillales</taxon>
        <taxon>Balneatrichaceae</taxon>
        <taxon>Balneatrix</taxon>
    </lineage>
</organism>
<reference evidence="3 4" key="1">
    <citation type="submission" date="2024-09" db="EMBL/GenBank/DDBJ databases">
        <authorList>
            <person name="Sun Q."/>
            <person name="Mori K."/>
        </authorList>
    </citation>
    <scope>NUCLEOTIDE SEQUENCE [LARGE SCALE GENOMIC DNA]</scope>
    <source>
        <strain evidence="3 4">ATCC 51285</strain>
    </source>
</reference>
<feature type="domain" description="Helix-turn-helix type 11" evidence="1">
    <location>
        <begin position="6"/>
        <end position="60"/>
    </location>
</feature>
<evidence type="ECO:0000313" key="4">
    <source>
        <dbReference type="Proteomes" id="UP001589628"/>
    </source>
</evidence>
<comment type="caution">
    <text evidence="3">The sequence shown here is derived from an EMBL/GenBank/DDBJ whole genome shotgun (WGS) entry which is preliminary data.</text>
</comment>
<feature type="domain" description="WYL" evidence="2">
    <location>
        <begin position="138"/>
        <end position="202"/>
    </location>
</feature>
<evidence type="ECO:0000259" key="1">
    <source>
        <dbReference type="Pfam" id="PF08279"/>
    </source>
</evidence>
<dbReference type="SUPFAM" id="SSF46785">
    <property type="entry name" value="Winged helix' DNA-binding domain"/>
    <property type="match status" value="1"/>
</dbReference>
<evidence type="ECO:0000259" key="2">
    <source>
        <dbReference type="Pfam" id="PF13280"/>
    </source>
</evidence>
<name>A0ABV5ZCW4_9GAMM</name>
<dbReference type="PANTHER" id="PTHR34580:SF3">
    <property type="entry name" value="PROTEIN PAFB"/>
    <property type="match status" value="1"/>
</dbReference>
<dbReference type="Gene3D" id="1.10.10.10">
    <property type="entry name" value="Winged helix-like DNA-binding domain superfamily/Winged helix DNA-binding domain"/>
    <property type="match status" value="1"/>
</dbReference>
<dbReference type="Proteomes" id="UP001589628">
    <property type="component" value="Unassembled WGS sequence"/>
</dbReference>
<dbReference type="InterPro" id="IPR036390">
    <property type="entry name" value="WH_DNA-bd_sf"/>
</dbReference>
<dbReference type="EMBL" id="JBHLZN010000004">
    <property type="protein sequence ID" value="MFB9887139.1"/>
    <property type="molecule type" value="Genomic_DNA"/>
</dbReference>
<dbReference type="PANTHER" id="PTHR34580">
    <property type="match status" value="1"/>
</dbReference>
<sequence length="242" mass="27193">MSKAERLLLILTLLKGRRTVLTAEQLAARLEVSVRTLYRDMQALSLAGFPIEGEAGVGYRLRPGSALPPIMFDAEEALALLLGCHMVKAWSDPTLAAGALRAIDKIRAVLPEEAKQRAERTPYLVPDICQTPVQAALHQQLREACEQYRVVQVDYRDAQGQHSQRSLWPLGLVFWGQCWTLVGWCELRQDYRNFRLDRIHQLVTLTRHYPKLAEPSLAHFIAQLPAPDQEPLAKGQGNAPQS</sequence>
<accession>A0ABV5ZCW4</accession>
<evidence type="ECO:0000313" key="3">
    <source>
        <dbReference type="EMBL" id="MFB9887139.1"/>
    </source>
</evidence>
<dbReference type="Pfam" id="PF13280">
    <property type="entry name" value="WYL"/>
    <property type="match status" value="1"/>
</dbReference>
<protein>
    <submittedName>
        <fullName evidence="3">Helix-turn-helix transcriptional regulator</fullName>
    </submittedName>
</protein>
<dbReference type="RefSeq" id="WP_027314260.1">
    <property type="nucleotide sequence ID" value="NZ_JBHLZN010000004.1"/>
</dbReference>
<keyword evidence="4" id="KW-1185">Reference proteome</keyword>
<proteinExistence type="predicted"/>
<dbReference type="Pfam" id="PF08279">
    <property type="entry name" value="HTH_11"/>
    <property type="match status" value="1"/>
</dbReference>
<gene>
    <name evidence="3" type="ORF">ACFFLH_12035</name>
</gene>
<dbReference type="InterPro" id="IPR051534">
    <property type="entry name" value="CBASS_pafABC_assoc_protein"/>
</dbReference>
<dbReference type="InterPro" id="IPR026881">
    <property type="entry name" value="WYL_dom"/>
</dbReference>
<dbReference type="PROSITE" id="PS52050">
    <property type="entry name" value="WYL"/>
    <property type="match status" value="1"/>
</dbReference>